<dbReference type="InterPro" id="IPR009056">
    <property type="entry name" value="Cyt_c-like_dom"/>
</dbReference>
<dbReference type="AlphaFoldDB" id="A0A365PRW0"/>
<dbReference type="Gene3D" id="1.10.760.10">
    <property type="entry name" value="Cytochrome c-like domain"/>
    <property type="match status" value="1"/>
</dbReference>
<dbReference type="InterPro" id="IPR036909">
    <property type="entry name" value="Cyt_c-like_dom_sf"/>
</dbReference>
<name>A0A365PRW0_9GAMM</name>
<keyword evidence="1 4" id="KW-0349">Heme</keyword>
<dbReference type="GO" id="GO:0020037">
    <property type="term" value="F:heme binding"/>
    <property type="evidence" value="ECO:0007669"/>
    <property type="project" value="InterPro"/>
</dbReference>
<dbReference type="GO" id="GO:0009055">
    <property type="term" value="F:electron transfer activity"/>
    <property type="evidence" value="ECO:0007669"/>
    <property type="project" value="InterPro"/>
</dbReference>
<keyword evidence="3 4" id="KW-0408">Iron</keyword>
<protein>
    <submittedName>
        <fullName evidence="7">Cytochrome c</fullName>
    </submittedName>
</protein>
<evidence type="ECO:0000313" key="9">
    <source>
        <dbReference type="Proteomes" id="UP000683436"/>
    </source>
</evidence>
<dbReference type="EMBL" id="QNTV01000013">
    <property type="protein sequence ID" value="RBA55265.1"/>
    <property type="molecule type" value="Genomic_DNA"/>
</dbReference>
<accession>A0A365PRW0</accession>
<dbReference type="RefSeq" id="WP_128121081.1">
    <property type="nucleotide sequence ID" value="NZ_CP076683.1"/>
</dbReference>
<reference evidence="7 8" key="1">
    <citation type="submission" date="2018-06" db="EMBL/GenBank/DDBJ databases">
        <title>Whole genome sequencing of four bacterial strains from South Shetland trench revealing bio-synthetic gene clusters.</title>
        <authorList>
            <person name="Abdel-Mageed W.M."/>
            <person name="Lehri B."/>
            <person name="Jarmusch S.A."/>
            <person name="Miranda K."/>
            <person name="Goodfellow M."/>
            <person name="Jaspars M."/>
            <person name="Karlyshev A.V."/>
        </authorList>
    </citation>
    <scope>NUCLEOTIDE SEQUENCE [LARGE SCALE GENOMIC DNA]</scope>
    <source>
        <strain evidence="7 8">SST2</strain>
    </source>
</reference>
<dbReference type="GO" id="GO:0046872">
    <property type="term" value="F:metal ion binding"/>
    <property type="evidence" value="ECO:0007669"/>
    <property type="project" value="UniProtKB-KW"/>
</dbReference>
<evidence type="ECO:0000256" key="2">
    <source>
        <dbReference type="ARBA" id="ARBA00022723"/>
    </source>
</evidence>
<dbReference type="Pfam" id="PF13442">
    <property type="entry name" value="Cytochrome_CBB3"/>
    <property type="match status" value="1"/>
</dbReference>
<evidence type="ECO:0000256" key="3">
    <source>
        <dbReference type="ARBA" id="ARBA00023004"/>
    </source>
</evidence>
<dbReference type="Proteomes" id="UP000683436">
    <property type="component" value="Chromosome"/>
</dbReference>
<evidence type="ECO:0000259" key="5">
    <source>
        <dbReference type="PROSITE" id="PS51007"/>
    </source>
</evidence>
<dbReference type="PROSITE" id="PS51007">
    <property type="entry name" value="CYTC"/>
    <property type="match status" value="1"/>
</dbReference>
<feature type="domain" description="Cytochrome c" evidence="5">
    <location>
        <begin position="76"/>
        <end position="162"/>
    </location>
</feature>
<sequence length="181" mass="19646">MQNDKGIFLKGVLGGAVLAALLGLLLALFVAYTGAYNIAASQDHSPFVRWLFSTTMQNSVAARADELEAPTEFSEAQIAAGAEHYKAMCQHCHAGPGVERAEWAQGLLPQPPHLVEEAAHWQPNEVFWLVKHGVRMSAMPAFGETHKDAELWDIAAFVKQLPGMTASEYAALGQQTGTHKH</sequence>
<dbReference type="Proteomes" id="UP000252554">
    <property type="component" value="Unassembled WGS sequence"/>
</dbReference>
<reference evidence="6 9" key="2">
    <citation type="submission" date="2021-06" db="EMBL/GenBank/DDBJ databases">
        <title>Microbial metabolic specificity influences pelagic lipid remineralization.</title>
        <authorList>
            <person name="Behrendt L."/>
            <person name="Hunter J.E."/>
            <person name="Alcolombri U."/>
            <person name="Smriga S."/>
            <person name="Mincer T."/>
            <person name="Lowenstein D.P."/>
            <person name="Peaudecerf F.J."/>
            <person name="Fernandez V.I."/>
            <person name="Fredricks H."/>
            <person name="Almblad H."/>
            <person name="Harrison J.J."/>
            <person name="Stocker R."/>
            <person name="Van Mooy B.A.S."/>
        </authorList>
    </citation>
    <scope>NUCLEOTIDE SEQUENCE [LARGE SCALE GENOMIC DNA]</scope>
    <source>
        <strain evidence="6 9">A252</strain>
    </source>
</reference>
<evidence type="ECO:0000256" key="4">
    <source>
        <dbReference type="PROSITE-ProRule" id="PRU00433"/>
    </source>
</evidence>
<dbReference type="SUPFAM" id="SSF46626">
    <property type="entry name" value="Cytochrome c"/>
    <property type="match status" value="1"/>
</dbReference>
<gene>
    <name evidence="7" type="ORF">DQ403_15980</name>
    <name evidence="6" type="ORF">KQ248_17145</name>
</gene>
<organism evidence="7 8">
    <name type="scientific">Stutzerimonas zhaodongensis</name>
    <dbReference type="NCBI Taxonomy" id="1176257"/>
    <lineage>
        <taxon>Bacteria</taxon>
        <taxon>Pseudomonadati</taxon>
        <taxon>Pseudomonadota</taxon>
        <taxon>Gammaproteobacteria</taxon>
        <taxon>Pseudomonadales</taxon>
        <taxon>Pseudomonadaceae</taxon>
        <taxon>Stutzerimonas</taxon>
    </lineage>
</organism>
<keyword evidence="2 4" id="KW-0479">Metal-binding</keyword>
<evidence type="ECO:0000313" key="6">
    <source>
        <dbReference type="EMBL" id="QWV16221.1"/>
    </source>
</evidence>
<dbReference type="EMBL" id="CP076683">
    <property type="protein sequence ID" value="QWV16221.1"/>
    <property type="molecule type" value="Genomic_DNA"/>
</dbReference>
<proteinExistence type="predicted"/>
<keyword evidence="9" id="KW-1185">Reference proteome</keyword>
<evidence type="ECO:0000313" key="7">
    <source>
        <dbReference type="EMBL" id="RBA55265.1"/>
    </source>
</evidence>
<evidence type="ECO:0000313" key="8">
    <source>
        <dbReference type="Proteomes" id="UP000252554"/>
    </source>
</evidence>
<evidence type="ECO:0000256" key="1">
    <source>
        <dbReference type="ARBA" id="ARBA00022617"/>
    </source>
</evidence>